<evidence type="ECO:0000256" key="8">
    <source>
        <dbReference type="ARBA" id="ARBA00023266"/>
    </source>
</evidence>
<feature type="binding site" evidence="9">
    <location>
        <begin position="151"/>
        <end position="153"/>
    </location>
    <ligand>
        <name>ATP</name>
        <dbReference type="ChEBI" id="CHEBI:30616"/>
        <note>ligand shared between dimeric partners</note>
    </ligand>
</feature>
<feature type="site" description="Important for catalytic activity" evidence="9">
    <location>
        <position position="33"/>
    </location>
</feature>
<evidence type="ECO:0000256" key="9">
    <source>
        <dbReference type="HAMAP-Rule" id="MF_00625"/>
    </source>
</evidence>
<dbReference type="PIRSF" id="PIRSF036407">
    <property type="entry name" value="Selenphspht_syn"/>
    <property type="match status" value="1"/>
</dbReference>
<feature type="binding site" evidence="9">
    <location>
        <position position="239"/>
    </location>
    <ligand>
        <name>Mg(2+)</name>
        <dbReference type="ChEBI" id="CHEBI:18420"/>
    </ligand>
</feature>
<keyword evidence="5 9" id="KW-0418">Kinase</keyword>
<keyword evidence="8 9" id="KW-0711">Selenium</keyword>
<evidence type="ECO:0000256" key="4">
    <source>
        <dbReference type="ARBA" id="ARBA00022741"/>
    </source>
</evidence>
<proteinExistence type="inferred from homology"/>
<dbReference type="Gene3D" id="3.90.650.10">
    <property type="entry name" value="PurM-like C-terminal domain"/>
    <property type="match status" value="1"/>
</dbReference>
<comment type="caution">
    <text evidence="12">The sequence shown here is derived from an EMBL/GenBank/DDBJ whole genome shotgun (WGS) entry which is preliminary data.</text>
</comment>
<feature type="binding site" evidence="9">
    <location>
        <position position="103"/>
    </location>
    <ligand>
        <name>Mg(2+)</name>
        <dbReference type="ChEBI" id="CHEBI:18420"/>
    </ligand>
</feature>
<evidence type="ECO:0000256" key="3">
    <source>
        <dbReference type="ARBA" id="ARBA00022723"/>
    </source>
</evidence>
<keyword evidence="6 9" id="KW-0067">ATP-binding</keyword>
<dbReference type="InterPro" id="IPR036921">
    <property type="entry name" value="PurM-like_N_sf"/>
</dbReference>
<dbReference type="InterPro" id="IPR016188">
    <property type="entry name" value="PurM-like_N"/>
</dbReference>
<feature type="binding site" evidence="9">
    <location>
        <position position="63"/>
    </location>
    <ligand>
        <name>Mg(2+)</name>
        <dbReference type="ChEBI" id="CHEBI:18420"/>
    </ligand>
</feature>
<feature type="binding site" description="in other chain" evidence="9">
    <location>
        <position position="33"/>
    </location>
    <ligand>
        <name>ATP</name>
        <dbReference type="ChEBI" id="CHEBI:30616"/>
        <note>ligand shared between dimeric partners</note>
    </ligand>
</feature>
<dbReference type="Proteomes" id="UP001500067">
    <property type="component" value="Unassembled WGS sequence"/>
</dbReference>
<dbReference type="SUPFAM" id="SSF55326">
    <property type="entry name" value="PurM N-terminal domain-like"/>
    <property type="match status" value="1"/>
</dbReference>
<keyword evidence="4 9" id="KW-0547">Nucleotide-binding</keyword>
<evidence type="ECO:0000256" key="5">
    <source>
        <dbReference type="ARBA" id="ARBA00022777"/>
    </source>
</evidence>
<name>A0ABP8NE86_9BACT</name>
<evidence type="ECO:0000256" key="6">
    <source>
        <dbReference type="ARBA" id="ARBA00022840"/>
    </source>
</evidence>
<dbReference type="CDD" id="cd02195">
    <property type="entry name" value="SelD"/>
    <property type="match status" value="1"/>
</dbReference>
<dbReference type="InterPro" id="IPR004536">
    <property type="entry name" value="SPS/SelD"/>
</dbReference>
<keyword evidence="13" id="KW-1185">Reference proteome</keyword>
<dbReference type="Pfam" id="PF02769">
    <property type="entry name" value="AIRS_C"/>
    <property type="match status" value="1"/>
</dbReference>
<dbReference type="HAMAP" id="MF_00625">
    <property type="entry name" value="SelD"/>
    <property type="match status" value="1"/>
</dbReference>
<dbReference type="SUPFAM" id="SSF56042">
    <property type="entry name" value="PurM C-terminal domain-like"/>
    <property type="match status" value="1"/>
</dbReference>
<keyword evidence="2 9" id="KW-0808">Transferase</keyword>
<dbReference type="PANTHER" id="PTHR10256:SF0">
    <property type="entry name" value="INACTIVE SELENIDE, WATER DIKINASE-LIKE PROTEIN-RELATED"/>
    <property type="match status" value="1"/>
</dbReference>
<evidence type="ECO:0000313" key="12">
    <source>
        <dbReference type="EMBL" id="GAA4464465.1"/>
    </source>
</evidence>
<dbReference type="InterPro" id="IPR010918">
    <property type="entry name" value="PurM-like_C_dom"/>
</dbReference>
<dbReference type="InterPro" id="IPR023061">
    <property type="entry name" value="SelD_I"/>
</dbReference>
<keyword evidence="7 9" id="KW-0460">Magnesium</keyword>
<dbReference type="NCBIfam" id="NF002098">
    <property type="entry name" value="PRK00943.1"/>
    <property type="match status" value="1"/>
</dbReference>
<feature type="domain" description="PurM-like C-terminal" evidence="11">
    <location>
        <begin position="181"/>
        <end position="357"/>
    </location>
</feature>
<organism evidence="12 13">
    <name type="scientific">Nemorincola caseinilytica</name>
    <dbReference type="NCBI Taxonomy" id="2054315"/>
    <lineage>
        <taxon>Bacteria</taxon>
        <taxon>Pseudomonadati</taxon>
        <taxon>Bacteroidota</taxon>
        <taxon>Chitinophagia</taxon>
        <taxon>Chitinophagales</taxon>
        <taxon>Chitinophagaceae</taxon>
        <taxon>Nemorincola</taxon>
    </lineage>
</organism>
<dbReference type="EMBL" id="BAABFA010000010">
    <property type="protein sequence ID" value="GAA4464465.1"/>
    <property type="molecule type" value="Genomic_DNA"/>
</dbReference>
<gene>
    <name evidence="9 12" type="primary">selD</name>
    <name evidence="12" type="ORF">GCM10023093_14860</name>
</gene>
<evidence type="ECO:0000259" key="11">
    <source>
        <dbReference type="Pfam" id="PF02769"/>
    </source>
</evidence>
<comment type="catalytic activity">
    <reaction evidence="9">
        <text>hydrogenselenide + ATP + H2O = selenophosphate + AMP + phosphate + 2 H(+)</text>
        <dbReference type="Rhea" id="RHEA:18737"/>
        <dbReference type="ChEBI" id="CHEBI:15377"/>
        <dbReference type="ChEBI" id="CHEBI:15378"/>
        <dbReference type="ChEBI" id="CHEBI:16144"/>
        <dbReference type="ChEBI" id="CHEBI:29317"/>
        <dbReference type="ChEBI" id="CHEBI:30616"/>
        <dbReference type="ChEBI" id="CHEBI:43474"/>
        <dbReference type="ChEBI" id="CHEBI:456215"/>
        <dbReference type="EC" id="2.7.9.3"/>
    </reaction>
</comment>
<sequence>MLCTWLHNYKTMDNIQQDIKLTQYSRSAGCGCKIAPAVLQQIIGAASAPADARLLVGNATSDDAAAYDLGNGTALIATTDFFMPIVDDAYQFGRIAAANAISDVYAMGGTPILALAILGWPVDKLPAALAQQVLAGARAVCNEAGITLAGGHSIDTTEPVFGLSVNGTCAIDHLRKNNTAQEGDLLLITKPLGVGILATAHKRGLLAAEHYDTFIAQLAQLNKIGTDLGGIPGVTALTDITGFGLAGHLTEMATGSGLSAEISYSSLPVIAGATEYLSQRIVPDATYRNWNAYGPQIAFDAGVDVMQAFSLLPDPQTNGGLLVAVSPSAYDEVAALLQRHGLGHHAQPVGKMVARAEKLITVKA</sequence>
<comment type="subunit">
    <text evidence="9">Homodimer.</text>
</comment>
<feature type="binding site" description="in other chain" evidence="9">
    <location>
        <position position="80"/>
    </location>
    <ligand>
        <name>ATP</name>
        <dbReference type="ChEBI" id="CHEBI:30616"/>
        <note>ligand shared between dimeric partners</note>
    </ligand>
</feature>
<dbReference type="Gene3D" id="3.30.1330.10">
    <property type="entry name" value="PurM-like, N-terminal domain"/>
    <property type="match status" value="1"/>
</dbReference>
<feature type="domain" description="PurM-like N-terminal" evidence="10">
    <location>
        <begin position="62"/>
        <end position="168"/>
    </location>
</feature>
<evidence type="ECO:0000256" key="1">
    <source>
        <dbReference type="ARBA" id="ARBA00008026"/>
    </source>
</evidence>
<dbReference type="InterPro" id="IPR036676">
    <property type="entry name" value="PurM-like_C_sf"/>
</dbReference>
<feature type="binding site" description="in other chain" evidence="9">
    <location>
        <begin position="60"/>
        <end position="62"/>
    </location>
    <ligand>
        <name>ATP</name>
        <dbReference type="ChEBI" id="CHEBI:30616"/>
        <note>ligand shared between dimeric partners</note>
    </ligand>
</feature>
<reference evidence="13" key="1">
    <citation type="journal article" date="2019" name="Int. J. Syst. Evol. Microbiol.">
        <title>The Global Catalogue of Microorganisms (GCM) 10K type strain sequencing project: providing services to taxonomists for standard genome sequencing and annotation.</title>
        <authorList>
            <consortium name="The Broad Institute Genomics Platform"/>
            <consortium name="The Broad Institute Genome Sequencing Center for Infectious Disease"/>
            <person name="Wu L."/>
            <person name="Ma J."/>
        </authorList>
    </citation>
    <scope>NUCLEOTIDE SEQUENCE [LARGE SCALE GENOMIC DNA]</scope>
    <source>
        <strain evidence="13">JCM 32105</strain>
    </source>
</reference>
<keyword evidence="3 9" id="KW-0479">Metal-binding</keyword>
<evidence type="ECO:0000256" key="7">
    <source>
        <dbReference type="ARBA" id="ARBA00022842"/>
    </source>
</evidence>
<evidence type="ECO:0000259" key="10">
    <source>
        <dbReference type="Pfam" id="PF00586"/>
    </source>
</evidence>
<comment type="function">
    <text evidence="9">Synthesizes selenophosphate from selenide and ATP.</text>
</comment>
<dbReference type="EC" id="2.7.9.3" evidence="9"/>
<evidence type="ECO:0000313" key="13">
    <source>
        <dbReference type="Proteomes" id="UP001500067"/>
    </source>
</evidence>
<dbReference type="Pfam" id="PF00586">
    <property type="entry name" value="AIRS"/>
    <property type="match status" value="1"/>
</dbReference>
<dbReference type="PANTHER" id="PTHR10256">
    <property type="entry name" value="SELENIDE, WATER DIKINASE"/>
    <property type="match status" value="1"/>
</dbReference>
<feature type="binding site" description="in other chain" evidence="9">
    <location>
        <position position="103"/>
    </location>
    <ligand>
        <name>ATP</name>
        <dbReference type="ChEBI" id="CHEBI:30616"/>
        <note>ligand shared between dimeric partners</note>
    </ligand>
</feature>
<comment type="similarity">
    <text evidence="1 9">Belongs to the selenophosphate synthase 1 family. Class I subfamily.</text>
</comment>
<feature type="active site" evidence="9">
    <location>
        <position position="30"/>
    </location>
</feature>
<evidence type="ECO:0000256" key="2">
    <source>
        <dbReference type="ARBA" id="ARBA00022679"/>
    </source>
</evidence>
<accession>A0ABP8NE86</accession>
<comment type="cofactor">
    <cofactor evidence="9">
        <name>Mg(2+)</name>
        <dbReference type="ChEBI" id="CHEBI:18420"/>
    </cofactor>
    <text evidence="9">Binds 1 Mg(2+) ion per monomer.</text>
</comment>
<dbReference type="NCBIfam" id="TIGR00476">
    <property type="entry name" value="selD"/>
    <property type="match status" value="1"/>
</dbReference>
<protein>
    <recommendedName>
        <fullName evidence="9">Selenide, water dikinase</fullName>
        <ecNumber evidence="9">2.7.9.3</ecNumber>
    </recommendedName>
    <alternativeName>
        <fullName evidence="9">Selenium donor protein</fullName>
    </alternativeName>
    <alternativeName>
        <fullName evidence="9">Selenophosphate synthase</fullName>
    </alternativeName>
</protein>